<dbReference type="OrthoDB" id="9914180at2"/>
<accession>A0A4D6Y989</accession>
<reference evidence="1 2" key="1">
    <citation type="submission" date="2018-12" db="EMBL/GenBank/DDBJ databases">
        <authorList>
            <person name="Chong R.A."/>
        </authorList>
    </citation>
    <scope>NUCLEOTIDE SEQUENCE [LARGE SCALE GENOMIC DNA]</scope>
    <source>
        <strain evidence="1 2">Sav</strain>
    </source>
</reference>
<proteinExistence type="predicted"/>
<protein>
    <submittedName>
        <fullName evidence="1">Uncharacterized protein</fullName>
    </submittedName>
</protein>
<reference evidence="1 2" key="2">
    <citation type="submission" date="2019-05" db="EMBL/GenBank/DDBJ databases">
        <title>Genome evolution of the obligate endosymbiont Buchnera aphidicola.</title>
        <authorList>
            <person name="Moran N.A."/>
        </authorList>
    </citation>
    <scope>NUCLEOTIDE SEQUENCE [LARGE SCALE GENOMIC DNA]</scope>
    <source>
        <strain evidence="1 2">Sav</strain>
    </source>
</reference>
<name>A0A4D6Y989_9GAMM</name>
<evidence type="ECO:0000313" key="1">
    <source>
        <dbReference type="EMBL" id="QCI25762.1"/>
    </source>
</evidence>
<dbReference type="EMBL" id="CP034855">
    <property type="protein sequence ID" value="QCI25762.1"/>
    <property type="molecule type" value="Genomic_DNA"/>
</dbReference>
<dbReference type="RefSeq" id="WP_158338911.1">
    <property type="nucleotide sequence ID" value="NZ_CP034855.1"/>
</dbReference>
<gene>
    <name evidence="1" type="ORF">D9V77_02925</name>
</gene>
<dbReference type="AlphaFoldDB" id="A0A4D6Y989"/>
<evidence type="ECO:0000313" key="2">
    <source>
        <dbReference type="Proteomes" id="UP000298585"/>
    </source>
</evidence>
<dbReference type="Proteomes" id="UP000298585">
    <property type="component" value="Chromosome"/>
</dbReference>
<sequence>MSSNFLSNIDIVNKNNLNKIEMSQDAIKEMLKIKKKINKLQKTNVSNHYNSKELNTFQDKKKLIELENSYKNSLFLLDIMQKKIEKNILKKYDIDTNNQTIQNTLIKKNS</sequence>
<organism evidence="1 2">
    <name type="scientific">Buchnera aphidicola</name>
    <name type="common">Sitobion avenae</name>
    <dbReference type="NCBI Taxonomy" id="571428"/>
    <lineage>
        <taxon>Bacteria</taxon>
        <taxon>Pseudomonadati</taxon>
        <taxon>Pseudomonadota</taxon>
        <taxon>Gammaproteobacteria</taxon>
        <taxon>Enterobacterales</taxon>
        <taxon>Erwiniaceae</taxon>
        <taxon>Buchnera</taxon>
    </lineage>
</organism>